<sequence length="617" mass="67602">MIHELSTGKNTVDADVSSLPNPEDRDLAGDWNCWGSVVQAFDHKNSASEMPVVVEKEPLAKDISHMRYGILDVPVWYETILLGFQHYLTMLGSTVLIPFLIIPPMGGTPEDLAAVIGTIFFISGIITLVQTIAGDRLPIIQGGSFAYLTPTFAIIAQIKSRQDWQDAPDGTNHERFLVTMREVQGGIIASAFFIMFFSMSGLLRAVLHFISPITVAVNIAIVGLSLYASGFSGVANCPQLGLPMMAALIITSQYLRNVGLPKRIPFIGGMRCFEMFPVVISIVVVWVYAVIVTEAGAYDNASADTQKYCRTDQSSVLNNSPWFRWPYFCQWGTPTFSWSSTLTMLAGAISAMVESLGDYYAAARICGAPVPPPQVISRAVTFQGFSCVLTGLIGSGNATTAYNENIGAMQLTRVGSRRVIQVGACIAIIISVIGKFGGIFASLPQAMVSGLFCVMFGLIAAVGISQLQFTDMNSPRNIFITGLGLYLSLSIPDYFNTYTTKNNHGPINTGAHEFNDIFNSIFATGPAVALIVTLFLDNTVPGSRKERGLHVWQQLDASGADWWEDDHMNRVYGWPFGLTRKWQGFINPYRLRWNSFWSNLYTKCTSCCAKKQSTMPV</sequence>
<comment type="caution">
    <text evidence="7">The sequence shown here is derived from an EMBL/GenBank/DDBJ whole genome shotgun (WGS) entry which is preliminary data.</text>
</comment>
<proteinExistence type="inferred from homology"/>
<accession>A0ABR2YE92</accession>
<dbReference type="Pfam" id="PF00860">
    <property type="entry name" value="Xan_ur_permease"/>
    <property type="match status" value="1"/>
</dbReference>
<organism evidence="7 8">
    <name type="scientific">Coccomyxa subellipsoidea</name>
    <dbReference type="NCBI Taxonomy" id="248742"/>
    <lineage>
        <taxon>Eukaryota</taxon>
        <taxon>Viridiplantae</taxon>
        <taxon>Chlorophyta</taxon>
        <taxon>core chlorophytes</taxon>
        <taxon>Trebouxiophyceae</taxon>
        <taxon>Trebouxiophyceae incertae sedis</taxon>
        <taxon>Coccomyxaceae</taxon>
        <taxon>Coccomyxa</taxon>
    </lineage>
</organism>
<comment type="subcellular location">
    <subcellularLocation>
        <location evidence="1">Membrane</location>
        <topology evidence="1">Multi-pass membrane protein</topology>
    </subcellularLocation>
</comment>
<dbReference type="InterPro" id="IPR006043">
    <property type="entry name" value="NCS2"/>
</dbReference>
<feature type="transmembrane region" description="Helical" evidence="6">
    <location>
        <begin position="185"/>
        <end position="203"/>
    </location>
</feature>
<evidence type="ECO:0000313" key="8">
    <source>
        <dbReference type="Proteomes" id="UP001491310"/>
    </source>
</evidence>
<feature type="transmembrane region" description="Helical" evidence="6">
    <location>
        <begin position="446"/>
        <end position="465"/>
    </location>
</feature>
<evidence type="ECO:0000256" key="2">
    <source>
        <dbReference type="ARBA" id="ARBA00008821"/>
    </source>
</evidence>
<reference evidence="7 8" key="1">
    <citation type="journal article" date="2024" name="Nat. Commun.">
        <title>Phylogenomics reveals the evolutionary origins of lichenization in chlorophyte algae.</title>
        <authorList>
            <person name="Puginier C."/>
            <person name="Libourel C."/>
            <person name="Otte J."/>
            <person name="Skaloud P."/>
            <person name="Haon M."/>
            <person name="Grisel S."/>
            <person name="Petersen M."/>
            <person name="Berrin J.G."/>
            <person name="Delaux P.M."/>
            <person name="Dal Grande F."/>
            <person name="Keller J."/>
        </authorList>
    </citation>
    <scope>NUCLEOTIDE SEQUENCE [LARGE SCALE GENOMIC DNA]</scope>
    <source>
        <strain evidence="7 8">SAG 216-7</strain>
    </source>
</reference>
<evidence type="ECO:0000313" key="7">
    <source>
        <dbReference type="EMBL" id="KAK9903532.1"/>
    </source>
</evidence>
<feature type="transmembrane region" description="Helical" evidence="6">
    <location>
        <begin position="139"/>
        <end position="158"/>
    </location>
</feature>
<evidence type="ECO:0000256" key="1">
    <source>
        <dbReference type="ARBA" id="ARBA00004141"/>
    </source>
</evidence>
<comment type="similarity">
    <text evidence="2">Belongs to the nucleobase:cation symporter-2 (NCS2) (TC 2.A.40) family.</text>
</comment>
<evidence type="ECO:0008006" key="9">
    <source>
        <dbReference type="Google" id="ProtNLM"/>
    </source>
</evidence>
<keyword evidence="5 6" id="KW-0472">Membrane</keyword>
<dbReference type="Proteomes" id="UP001491310">
    <property type="component" value="Unassembled WGS sequence"/>
</dbReference>
<protein>
    <recommendedName>
        <fullName evidence="9">Xanthine/uracil permease</fullName>
    </recommendedName>
</protein>
<dbReference type="NCBIfam" id="NF037981">
    <property type="entry name" value="NCS2_1"/>
    <property type="match status" value="1"/>
</dbReference>
<evidence type="ECO:0000256" key="6">
    <source>
        <dbReference type="SAM" id="Phobius"/>
    </source>
</evidence>
<feature type="transmembrane region" description="Helical" evidence="6">
    <location>
        <begin position="419"/>
        <end position="440"/>
    </location>
</feature>
<evidence type="ECO:0000256" key="5">
    <source>
        <dbReference type="ARBA" id="ARBA00023136"/>
    </source>
</evidence>
<evidence type="ECO:0000256" key="3">
    <source>
        <dbReference type="ARBA" id="ARBA00022692"/>
    </source>
</evidence>
<feature type="transmembrane region" description="Helical" evidence="6">
    <location>
        <begin position="477"/>
        <end position="497"/>
    </location>
</feature>
<keyword evidence="8" id="KW-1185">Reference proteome</keyword>
<feature type="transmembrane region" description="Helical" evidence="6">
    <location>
        <begin position="517"/>
        <end position="536"/>
    </location>
</feature>
<dbReference type="PANTHER" id="PTHR11119">
    <property type="entry name" value="XANTHINE-URACIL / VITAMIN C PERMEASE FAMILY MEMBER"/>
    <property type="match status" value="1"/>
</dbReference>
<dbReference type="EMBL" id="JALJOT010000014">
    <property type="protein sequence ID" value="KAK9903532.1"/>
    <property type="molecule type" value="Genomic_DNA"/>
</dbReference>
<keyword evidence="4 6" id="KW-1133">Transmembrane helix</keyword>
<feature type="transmembrane region" description="Helical" evidence="6">
    <location>
        <begin position="114"/>
        <end position="133"/>
    </location>
</feature>
<keyword evidence="3 6" id="KW-0812">Transmembrane</keyword>
<name>A0ABR2YE92_9CHLO</name>
<evidence type="ECO:0000256" key="4">
    <source>
        <dbReference type="ARBA" id="ARBA00022989"/>
    </source>
</evidence>
<feature type="transmembrane region" description="Helical" evidence="6">
    <location>
        <begin position="209"/>
        <end position="228"/>
    </location>
</feature>
<feature type="transmembrane region" description="Helical" evidence="6">
    <location>
        <begin position="84"/>
        <end position="102"/>
    </location>
</feature>
<feature type="transmembrane region" description="Helical" evidence="6">
    <location>
        <begin position="275"/>
        <end position="298"/>
    </location>
</feature>
<gene>
    <name evidence="7" type="ORF">WJX75_008137</name>
</gene>